<keyword evidence="1" id="KW-1133">Transmembrane helix</keyword>
<keyword evidence="1" id="KW-0812">Transmembrane</keyword>
<evidence type="ECO:0000256" key="1">
    <source>
        <dbReference type="SAM" id="Phobius"/>
    </source>
</evidence>
<dbReference type="VEuPathDB" id="FungiDB:ASPWEDRAFT_612298"/>
<protein>
    <submittedName>
        <fullName evidence="2">Uncharacterized protein</fullName>
    </submittedName>
</protein>
<dbReference type="RefSeq" id="XP_040686859.1">
    <property type="nucleotide sequence ID" value="XM_040838565.1"/>
</dbReference>
<keyword evidence="1" id="KW-0472">Membrane</keyword>
<reference evidence="3" key="1">
    <citation type="journal article" date="2017" name="Genome Biol.">
        <title>Comparative genomics reveals high biological diversity and specific adaptations in the industrially and medically important fungal genus Aspergillus.</title>
        <authorList>
            <person name="de Vries R.P."/>
            <person name="Riley R."/>
            <person name="Wiebenga A."/>
            <person name="Aguilar-Osorio G."/>
            <person name="Amillis S."/>
            <person name="Uchima C.A."/>
            <person name="Anderluh G."/>
            <person name="Asadollahi M."/>
            <person name="Askin M."/>
            <person name="Barry K."/>
            <person name="Battaglia E."/>
            <person name="Bayram O."/>
            <person name="Benocci T."/>
            <person name="Braus-Stromeyer S.A."/>
            <person name="Caldana C."/>
            <person name="Canovas D."/>
            <person name="Cerqueira G.C."/>
            <person name="Chen F."/>
            <person name="Chen W."/>
            <person name="Choi C."/>
            <person name="Clum A."/>
            <person name="Dos Santos R.A."/>
            <person name="Damasio A.R."/>
            <person name="Diallinas G."/>
            <person name="Emri T."/>
            <person name="Fekete E."/>
            <person name="Flipphi M."/>
            <person name="Freyberg S."/>
            <person name="Gallo A."/>
            <person name="Gournas C."/>
            <person name="Habgood R."/>
            <person name="Hainaut M."/>
            <person name="Harispe M.L."/>
            <person name="Henrissat B."/>
            <person name="Hilden K.S."/>
            <person name="Hope R."/>
            <person name="Hossain A."/>
            <person name="Karabika E."/>
            <person name="Karaffa L."/>
            <person name="Karanyi Z."/>
            <person name="Krasevec N."/>
            <person name="Kuo A."/>
            <person name="Kusch H."/>
            <person name="LaButti K."/>
            <person name="Lagendijk E.L."/>
            <person name="Lapidus A."/>
            <person name="Levasseur A."/>
            <person name="Lindquist E."/>
            <person name="Lipzen A."/>
            <person name="Logrieco A.F."/>
            <person name="MacCabe A."/>
            <person name="Maekelae M.R."/>
            <person name="Malavazi I."/>
            <person name="Melin P."/>
            <person name="Meyer V."/>
            <person name="Mielnichuk N."/>
            <person name="Miskei M."/>
            <person name="Molnar A.P."/>
            <person name="Mule G."/>
            <person name="Ngan C.Y."/>
            <person name="Orejas M."/>
            <person name="Orosz E."/>
            <person name="Ouedraogo J.P."/>
            <person name="Overkamp K.M."/>
            <person name="Park H.-S."/>
            <person name="Perrone G."/>
            <person name="Piumi F."/>
            <person name="Punt P.J."/>
            <person name="Ram A.F."/>
            <person name="Ramon A."/>
            <person name="Rauscher S."/>
            <person name="Record E."/>
            <person name="Riano-Pachon D.M."/>
            <person name="Robert V."/>
            <person name="Roehrig J."/>
            <person name="Ruller R."/>
            <person name="Salamov A."/>
            <person name="Salih N.S."/>
            <person name="Samson R.A."/>
            <person name="Sandor E."/>
            <person name="Sanguinetti M."/>
            <person name="Schuetze T."/>
            <person name="Sepcic K."/>
            <person name="Shelest E."/>
            <person name="Sherlock G."/>
            <person name="Sophianopoulou V."/>
            <person name="Squina F.M."/>
            <person name="Sun H."/>
            <person name="Susca A."/>
            <person name="Todd R.B."/>
            <person name="Tsang A."/>
            <person name="Unkles S.E."/>
            <person name="van de Wiele N."/>
            <person name="van Rossen-Uffink D."/>
            <person name="Oliveira J.V."/>
            <person name="Vesth T.C."/>
            <person name="Visser J."/>
            <person name="Yu J.-H."/>
            <person name="Zhou M."/>
            <person name="Andersen M.R."/>
            <person name="Archer D.B."/>
            <person name="Baker S.E."/>
            <person name="Benoit I."/>
            <person name="Brakhage A.A."/>
            <person name="Braus G.H."/>
            <person name="Fischer R."/>
            <person name="Frisvad J.C."/>
            <person name="Goldman G.H."/>
            <person name="Houbraken J."/>
            <person name="Oakley B."/>
            <person name="Pocsi I."/>
            <person name="Scazzocchio C."/>
            <person name="Seiboth B."/>
            <person name="vanKuyk P.A."/>
            <person name="Wortman J."/>
            <person name="Dyer P.S."/>
            <person name="Grigoriev I.V."/>
        </authorList>
    </citation>
    <scope>NUCLEOTIDE SEQUENCE [LARGE SCALE GENOMIC DNA]</scope>
    <source>
        <strain evidence="3">DTO 134E9</strain>
    </source>
</reference>
<gene>
    <name evidence="2" type="ORF">ASPWEDRAFT_612298</name>
</gene>
<dbReference type="EMBL" id="KV878214">
    <property type="protein sequence ID" value="OJJ33182.1"/>
    <property type="molecule type" value="Genomic_DNA"/>
</dbReference>
<sequence length="152" mass="17225">MGPFVFCLSAFGQRDRPFIVHSRRKFLHPTLEMPLRANALFSFFLFFSSYPTVNIVCWPGRKKNVKQRNERGSELSNLSELAPLLVYHILLPLIPLPSCLSPYRSGFCGDSWSLCPGLLAFLQGYTFGRRAPGRSSLQPQNDPHVLHATYVP</sequence>
<dbReference type="AlphaFoldDB" id="A0A1L9RE30"/>
<feature type="transmembrane region" description="Helical" evidence="1">
    <location>
        <begin position="39"/>
        <end position="58"/>
    </location>
</feature>
<proteinExistence type="predicted"/>
<dbReference type="GeneID" id="63754413"/>
<evidence type="ECO:0000313" key="3">
    <source>
        <dbReference type="Proteomes" id="UP000184383"/>
    </source>
</evidence>
<accession>A0A1L9RE30</accession>
<dbReference type="Proteomes" id="UP000184383">
    <property type="component" value="Unassembled WGS sequence"/>
</dbReference>
<organism evidence="2 3">
    <name type="scientific">Aspergillus wentii DTO 134E9</name>
    <dbReference type="NCBI Taxonomy" id="1073089"/>
    <lineage>
        <taxon>Eukaryota</taxon>
        <taxon>Fungi</taxon>
        <taxon>Dikarya</taxon>
        <taxon>Ascomycota</taxon>
        <taxon>Pezizomycotina</taxon>
        <taxon>Eurotiomycetes</taxon>
        <taxon>Eurotiomycetidae</taxon>
        <taxon>Eurotiales</taxon>
        <taxon>Aspergillaceae</taxon>
        <taxon>Aspergillus</taxon>
        <taxon>Aspergillus subgen. Cremei</taxon>
    </lineage>
</organism>
<dbReference type="OrthoDB" id="10382975at2759"/>
<evidence type="ECO:0000313" key="2">
    <source>
        <dbReference type="EMBL" id="OJJ33182.1"/>
    </source>
</evidence>
<keyword evidence="3" id="KW-1185">Reference proteome</keyword>
<name>A0A1L9RE30_ASPWE</name>